<comment type="caution">
    <text evidence="1">The sequence shown here is derived from an EMBL/GenBank/DDBJ whole genome shotgun (WGS) entry which is preliminary data.</text>
</comment>
<reference evidence="1 2" key="1">
    <citation type="submission" date="2021-06" db="EMBL/GenBank/DDBJ databases">
        <authorList>
            <person name="Kallberg Y."/>
            <person name="Tangrot J."/>
            <person name="Rosling A."/>
        </authorList>
    </citation>
    <scope>NUCLEOTIDE SEQUENCE [LARGE SCALE GENOMIC DNA]</scope>
    <source>
        <strain evidence="1 2">120-4 pot B 10/14</strain>
    </source>
</reference>
<evidence type="ECO:0000313" key="1">
    <source>
        <dbReference type="EMBL" id="CAG8804735.1"/>
    </source>
</evidence>
<gene>
    <name evidence="1" type="ORF">GMARGA_LOCUS23926</name>
</gene>
<dbReference type="Proteomes" id="UP000789901">
    <property type="component" value="Unassembled WGS sequence"/>
</dbReference>
<organism evidence="1 2">
    <name type="scientific">Gigaspora margarita</name>
    <dbReference type="NCBI Taxonomy" id="4874"/>
    <lineage>
        <taxon>Eukaryota</taxon>
        <taxon>Fungi</taxon>
        <taxon>Fungi incertae sedis</taxon>
        <taxon>Mucoromycota</taxon>
        <taxon>Glomeromycotina</taxon>
        <taxon>Glomeromycetes</taxon>
        <taxon>Diversisporales</taxon>
        <taxon>Gigasporaceae</taxon>
        <taxon>Gigaspora</taxon>
    </lineage>
</organism>
<name>A0ABN7VXG7_GIGMA</name>
<dbReference type="EMBL" id="CAJVQB010024700">
    <property type="protein sequence ID" value="CAG8804735.1"/>
    <property type="molecule type" value="Genomic_DNA"/>
</dbReference>
<sequence>KQNKQQERKTALLDSESGHFDYGIEEQLDRKTSTEQIVIDVETIKVNLSKTPIELDGYEIQNESEEGDSTPKGNNTYFEEIKPIKNPFVGLKRKAKIEIESDEIYPKTASPQKVPQINVLLQEILKRLETVEDNQSVLLVTDKVNPSTRSLAHSCS</sequence>
<keyword evidence="2" id="KW-1185">Reference proteome</keyword>
<proteinExistence type="predicted"/>
<evidence type="ECO:0000313" key="2">
    <source>
        <dbReference type="Proteomes" id="UP000789901"/>
    </source>
</evidence>
<feature type="non-terminal residue" evidence="1">
    <location>
        <position position="1"/>
    </location>
</feature>
<protein>
    <submittedName>
        <fullName evidence="1">28021_t:CDS:1</fullName>
    </submittedName>
</protein>
<accession>A0ABN7VXG7</accession>